<feature type="transmembrane region" description="Helical" evidence="4">
    <location>
        <begin position="55"/>
        <end position="72"/>
    </location>
</feature>
<sequence length="508" mass="53017">MLIGNFVCIVTLTACLDPAPAHISQAATPPFVTARRTMKQQELSLHAIHCQADRLMVTILWLMVLAAFGLASRHDTLHWAILAGAGPAALCTALAWWRPGSLGTRLAVAAASMVLNALHIHQSGGMDEAHFGIFVMLAFLLCYRDWRVILAGAAVIAVHHLSFNWLQQQAYGVRCFTEPGWDVVFVHAAYVVLESAVLCFLAMRLKAEAMQAAELNAAVAAITGGPAGAVDLRPLALPAASPAGQALEHGVATLRLATSAVASGLAGVHAAADDIAAANAEAMRNADEQSDHVDSTAATMQALAAGIVANTADAREASGYAASASEVAGAGRQVVDEVQRVMAGISASSRKIEEIIAVIDGIAFQTNILALNAAVEAARAGEQGRGFAVVASEVRQLAQRSATAAREIKDVIVTSVDQVAAGAALVDRTGMTMHDIVDGITRVAQAMDHIVDASTRQRGEITAVENNLAEMRRGAGRNASAIATTHDSVQALHATADRLTASLQNVRV</sequence>
<dbReference type="Gene3D" id="1.10.287.950">
    <property type="entry name" value="Methyl-accepting chemotaxis protein"/>
    <property type="match status" value="1"/>
</dbReference>
<dbReference type="PROSITE" id="PS50111">
    <property type="entry name" value="CHEMOTAXIS_TRANSDUC_2"/>
    <property type="match status" value="1"/>
</dbReference>
<comment type="caution">
    <text evidence="6">The sequence shown here is derived from an EMBL/GenBank/DDBJ whole genome shotgun (WGS) entry which is preliminary data.</text>
</comment>
<dbReference type="Pfam" id="PF00015">
    <property type="entry name" value="MCPsignal"/>
    <property type="match status" value="1"/>
</dbReference>
<dbReference type="PANTHER" id="PTHR43531:SF14">
    <property type="entry name" value="METHYL-ACCEPTING CHEMOTAXIS PROTEIN I-RELATED"/>
    <property type="match status" value="1"/>
</dbReference>
<comment type="similarity">
    <text evidence="2">Belongs to the methyl-accepting chemotaxis (MCP) protein family.</text>
</comment>
<dbReference type="Proteomes" id="UP000622638">
    <property type="component" value="Unassembled WGS sequence"/>
</dbReference>
<evidence type="ECO:0000256" key="4">
    <source>
        <dbReference type="SAM" id="Phobius"/>
    </source>
</evidence>
<evidence type="ECO:0000313" key="7">
    <source>
        <dbReference type="Proteomes" id="UP000622638"/>
    </source>
</evidence>
<dbReference type="InterPro" id="IPR051310">
    <property type="entry name" value="MCP_chemotaxis"/>
</dbReference>
<gene>
    <name evidence="6" type="ORF">GCM10011572_41440</name>
</gene>
<evidence type="ECO:0000313" key="6">
    <source>
        <dbReference type="EMBL" id="GGC15774.1"/>
    </source>
</evidence>
<evidence type="ECO:0000256" key="1">
    <source>
        <dbReference type="ARBA" id="ARBA00022481"/>
    </source>
</evidence>
<accession>A0ABQ1KZ96</accession>
<keyword evidence="4" id="KW-0812">Transmembrane</keyword>
<dbReference type="SMART" id="SM00283">
    <property type="entry name" value="MA"/>
    <property type="match status" value="1"/>
</dbReference>
<feature type="domain" description="Methyl-accepting transducer" evidence="5">
    <location>
        <begin position="264"/>
        <end position="493"/>
    </location>
</feature>
<dbReference type="CDD" id="cd11386">
    <property type="entry name" value="MCP_signal"/>
    <property type="match status" value="1"/>
</dbReference>
<keyword evidence="4" id="KW-0472">Membrane</keyword>
<dbReference type="EMBL" id="BMKG01000020">
    <property type="protein sequence ID" value="GGC15774.1"/>
    <property type="molecule type" value="Genomic_DNA"/>
</dbReference>
<dbReference type="SUPFAM" id="SSF58104">
    <property type="entry name" value="Methyl-accepting chemotaxis protein (MCP) signaling domain"/>
    <property type="match status" value="1"/>
</dbReference>
<keyword evidence="4" id="KW-1133">Transmembrane helix</keyword>
<organism evidence="6 7">
    <name type="scientific">Pseudoduganella buxea</name>
    <dbReference type="NCBI Taxonomy" id="1949069"/>
    <lineage>
        <taxon>Bacteria</taxon>
        <taxon>Pseudomonadati</taxon>
        <taxon>Pseudomonadota</taxon>
        <taxon>Betaproteobacteria</taxon>
        <taxon>Burkholderiales</taxon>
        <taxon>Oxalobacteraceae</taxon>
        <taxon>Telluria group</taxon>
        <taxon>Pseudoduganella</taxon>
    </lineage>
</organism>
<protein>
    <submittedName>
        <fullName evidence="6">Methyl-accepting chemotaxis protein</fullName>
    </submittedName>
</protein>
<evidence type="ECO:0000259" key="5">
    <source>
        <dbReference type="PROSITE" id="PS50111"/>
    </source>
</evidence>
<keyword evidence="1" id="KW-0488">Methylation</keyword>
<dbReference type="PANTHER" id="PTHR43531">
    <property type="entry name" value="PROTEIN ICFG"/>
    <property type="match status" value="1"/>
</dbReference>
<dbReference type="InterPro" id="IPR004089">
    <property type="entry name" value="MCPsignal_dom"/>
</dbReference>
<keyword evidence="7" id="KW-1185">Reference proteome</keyword>
<name>A0ABQ1KZ96_9BURK</name>
<evidence type="ECO:0000256" key="2">
    <source>
        <dbReference type="ARBA" id="ARBA00029447"/>
    </source>
</evidence>
<dbReference type="PRINTS" id="PR00260">
    <property type="entry name" value="CHEMTRNSDUCR"/>
</dbReference>
<proteinExistence type="inferred from homology"/>
<keyword evidence="3" id="KW-0807">Transducer</keyword>
<feature type="transmembrane region" description="Helical" evidence="4">
    <location>
        <begin position="183"/>
        <end position="203"/>
    </location>
</feature>
<dbReference type="InterPro" id="IPR004090">
    <property type="entry name" value="Chemotax_Me-accpt_rcpt"/>
</dbReference>
<evidence type="ECO:0000256" key="3">
    <source>
        <dbReference type="PROSITE-ProRule" id="PRU00284"/>
    </source>
</evidence>
<feature type="transmembrane region" description="Helical" evidence="4">
    <location>
        <begin position="79"/>
        <end position="97"/>
    </location>
</feature>
<reference evidence="7" key="1">
    <citation type="journal article" date="2019" name="Int. J. Syst. Evol. Microbiol.">
        <title>The Global Catalogue of Microorganisms (GCM) 10K type strain sequencing project: providing services to taxonomists for standard genome sequencing and annotation.</title>
        <authorList>
            <consortium name="The Broad Institute Genomics Platform"/>
            <consortium name="The Broad Institute Genome Sequencing Center for Infectious Disease"/>
            <person name="Wu L."/>
            <person name="Ma J."/>
        </authorList>
    </citation>
    <scope>NUCLEOTIDE SEQUENCE [LARGE SCALE GENOMIC DNA]</scope>
    <source>
        <strain evidence="7">CGMCC 1.15931</strain>
    </source>
</reference>
<feature type="transmembrane region" description="Helical" evidence="4">
    <location>
        <begin position="133"/>
        <end position="163"/>
    </location>
</feature>